<organism evidence="6 7">
    <name type="scientific">Golovinomyces cichoracearum</name>
    <dbReference type="NCBI Taxonomy" id="62708"/>
    <lineage>
        <taxon>Eukaryota</taxon>
        <taxon>Fungi</taxon>
        <taxon>Dikarya</taxon>
        <taxon>Ascomycota</taxon>
        <taxon>Pezizomycotina</taxon>
        <taxon>Leotiomycetes</taxon>
        <taxon>Erysiphales</taxon>
        <taxon>Erysiphaceae</taxon>
        <taxon>Golovinomyces</taxon>
    </lineage>
</organism>
<evidence type="ECO:0000313" key="7">
    <source>
        <dbReference type="Proteomes" id="UP000285326"/>
    </source>
</evidence>
<feature type="domain" description="ELMO" evidence="5">
    <location>
        <begin position="257"/>
        <end position="439"/>
    </location>
</feature>
<evidence type="ECO:0000256" key="2">
    <source>
        <dbReference type="ARBA" id="ARBA00022907"/>
    </source>
</evidence>
<gene>
    <name evidence="6" type="ORF">GcM1_241035</name>
</gene>
<dbReference type="GO" id="GO:0017124">
    <property type="term" value="F:SH3 domain binding"/>
    <property type="evidence" value="ECO:0007669"/>
    <property type="project" value="UniProtKB-KW"/>
</dbReference>
<dbReference type="SUPFAM" id="SSF48371">
    <property type="entry name" value="ARM repeat"/>
    <property type="match status" value="1"/>
</dbReference>
<keyword evidence="3" id="KW-0729">SH3-binding</keyword>
<dbReference type="InterPro" id="IPR006816">
    <property type="entry name" value="ELMO_dom"/>
</dbReference>
<dbReference type="PROSITE" id="PS51335">
    <property type="entry name" value="ELMO"/>
    <property type="match status" value="1"/>
</dbReference>
<comment type="function">
    <text evidence="4">Involved in cytoskeletal rearrangements required for phagocytosis of apoptotic cells and cell motility. Acts in association with DOCK1 and CRK. Was initially proposed to be required in complex with DOCK1 to activate Rac Rho small GTPases. May enhance the guanine nucleotide exchange factor (GEF) activity of DOCK1.</text>
</comment>
<dbReference type="GO" id="GO:0007015">
    <property type="term" value="P:actin filament organization"/>
    <property type="evidence" value="ECO:0007669"/>
    <property type="project" value="TreeGrafter"/>
</dbReference>
<dbReference type="EMBL" id="MCBS01024174">
    <property type="protein sequence ID" value="RKF74003.1"/>
    <property type="molecule type" value="Genomic_DNA"/>
</dbReference>
<name>A0A420IHL8_9PEZI</name>
<proteinExistence type="predicted"/>
<dbReference type="InterPro" id="IPR001849">
    <property type="entry name" value="PH_domain"/>
</dbReference>
<evidence type="ECO:0000313" key="6">
    <source>
        <dbReference type="EMBL" id="RKF74003.1"/>
    </source>
</evidence>
<accession>A0A420IHL8</accession>
<dbReference type="PANTHER" id="PTHR12771:SF56">
    <property type="entry name" value="CED-12"/>
    <property type="match status" value="1"/>
</dbReference>
<dbReference type="InterPro" id="IPR011989">
    <property type="entry name" value="ARM-like"/>
</dbReference>
<dbReference type="InterPro" id="IPR016024">
    <property type="entry name" value="ARM-type_fold"/>
</dbReference>
<dbReference type="InterPro" id="IPR050868">
    <property type="entry name" value="ELMO_domain-containing"/>
</dbReference>
<dbReference type="Pfam" id="PF04727">
    <property type="entry name" value="ELMO_CED12"/>
    <property type="match status" value="1"/>
</dbReference>
<keyword evidence="2" id="KW-0581">Phagocytosis</keyword>
<dbReference type="AlphaFoldDB" id="A0A420IHL8"/>
<dbReference type="Pfam" id="PF11841">
    <property type="entry name" value="ELMO_ARM"/>
    <property type="match status" value="1"/>
</dbReference>
<evidence type="ECO:0000256" key="4">
    <source>
        <dbReference type="ARBA" id="ARBA00024863"/>
    </source>
</evidence>
<sequence length="718" mass="81638">MDQADIHDLLTSLQSNEDAIRKLAAFKLQTSINDPSLADVFISSGGLQVLCKLIMDTNGNTLAYSLAALSRLLEVEMGWEIFELNGAGALIERIVGLIVTHPLVNTLRGAISVLVAVVCHSQSPKDSVKPPDKFGFRALEPAIAVYPQFFEMVVSQLHSADHLLCANSLLLLNALIRDTVSRKEFSEEKTGKSNVSVAEWRELISKLEELGIVQTAYNLMQSSSLQDMAYPLLEFQTVSKLLLKKRRDIEIDLQNVEHQGMLEKVFLSSQEKEDDVPSKIPKISETEIGQEQDSEKWRRIGFQSENPVLDFELTGFLGMMDLVHFVTNDKDNFQKLIKEQYTRPVEKRCPIARASLSVTEILYKHFEIDRTDLEDPKTYLTLDAVKNYEKILKPFVLQWSRIHVKALNSFISLWKQVEADQEEFIKVAELLHILVEKVLAEALRTKDIQEIEEELSEFDYQKLREFQIDMMNTVFEDEWGQHLSQIRGELRNEALQFLKEQRIRILLEGSWFPLSEANHNVKDAQNEQASPPTWRYVKLSHNRRYLHYSDFETRAVKDPVLDDLNEKIDLRTVSSVVSNVSETSNKSSGISTLSTEINTRPSETEPILTRITVKGYINTLDGETQDSDLSNAATAEKPLLVLLSANHSVASAWLDGLLMLLNQVPITSETNELIDFVCDYGLKIKLLNVRMEDFVDPPDDAGVIPSREGLDEDYFYDI</sequence>
<evidence type="ECO:0000256" key="3">
    <source>
        <dbReference type="ARBA" id="ARBA00023036"/>
    </source>
</evidence>
<keyword evidence="1" id="KW-0053">Apoptosis</keyword>
<evidence type="ECO:0000256" key="1">
    <source>
        <dbReference type="ARBA" id="ARBA00022703"/>
    </source>
</evidence>
<dbReference type="Proteomes" id="UP000285326">
    <property type="component" value="Unassembled WGS sequence"/>
</dbReference>
<protein>
    <submittedName>
        <fullName evidence="6">Engulfment and cell motility protein 2</fullName>
    </submittedName>
</protein>
<dbReference type="InterPro" id="IPR024574">
    <property type="entry name" value="ELMO_ARM"/>
</dbReference>
<dbReference type="GO" id="GO:0006915">
    <property type="term" value="P:apoptotic process"/>
    <property type="evidence" value="ECO:0007669"/>
    <property type="project" value="UniProtKB-KW"/>
</dbReference>
<dbReference type="Gene3D" id="2.30.29.30">
    <property type="entry name" value="Pleckstrin-homology domain (PH domain)/Phosphotyrosine-binding domain (PTB)"/>
    <property type="match status" value="1"/>
</dbReference>
<dbReference type="Gene3D" id="1.25.10.10">
    <property type="entry name" value="Leucine-rich Repeat Variant"/>
    <property type="match status" value="1"/>
</dbReference>
<reference evidence="6 7" key="1">
    <citation type="journal article" date="2018" name="BMC Genomics">
        <title>Comparative genome analyses reveal sequence features reflecting distinct modes of host-adaptation between dicot and monocot powdery mildew.</title>
        <authorList>
            <person name="Wu Y."/>
            <person name="Ma X."/>
            <person name="Pan Z."/>
            <person name="Kale S.D."/>
            <person name="Song Y."/>
            <person name="King H."/>
            <person name="Zhang Q."/>
            <person name="Presley C."/>
            <person name="Deng X."/>
            <person name="Wei C.I."/>
            <person name="Xiao S."/>
        </authorList>
    </citation>
    <scope>NUCLEOTIDE SEQUENCE [LARGE SCALE GENOMIC DNA]</scope>
    <source>
        <strain evidence="6">UMSG1</strain>
    </source>
</reference>
<comment type="caution">
    <text evidence="6">The sequence shown here is derived from an EMBL/GenBank/DDBJ whole genome shotgun (WGS) entry which is preliminary data.</text>
</comment>
<dbReference type="GO" id="GO:0005886">
    <property type="term" value="C:plasma membrane"/>
    <property type="evidence" value="ECO:0007669"/>
    <property type="project" value="TreeGrafter"/>
</dbReference>
<dbReference type="PANTHER" id="PTHR12771">
    <property type="entry name" value="ENGULFMENT AND CELL MOTILITY"/>
    <property type="match status" value="1"/>
</dbReference>
<dbReference type="InterPro" id="IPR011993">
    <property type="entry name" value="PH-like_dom_sf"/>
</dbReference>
<dbReference type="Pfam" id="PF16457">
    <property type="entry name" value="PH_12"/>
    <property type="match status" value="1"/>
</dbReference>
<evidence type="ECO:0000259" key="5">
    <source>
        <dbReference type="PROSITE" id="PS51335"/>
    </source>
</evidence>